<dbReference type="AlphaFoldDB" id="A0A165SR45"/>
<keyword evidence="3" id="KW-0812">Transmembrane</keyword>
<evidence type="ECO:0000256" key="2">
    <source>
        <dbReference type="SAM" id="MobiDB-lite"/>
    </source>
</evidence>
<dbReference type="Proteomes" id="UP000076727">
    <property type="component" value="Unassembled WGS sequence"/>
</dbReference>
<evidence type="ECO:0000256" key="1">
    <source>
        <dbReference type="SAM" id="Coils"/>
    </source>
</evidence>
<evidence type="ECO:0000256" key="3">
    <source>
        <dbReference type="SAM" id="Phobius"/>
    </source>
</evidence>
<dbReference type="OrthoDB" id="2758729at2759"/>
<keyword evidence="5" id="KW-1185">Reference proteome</keyword>
<feature type="coiled-coil region" evidence="1">
    <location>
        <begin position="37"/>
        <end position="86"/>
    </location>
</feature>
<evidence type="ECO:0000313" key="5">
    <source>
        <dbReference type="Proteomes" id="UP000076727"/>
    </source>
</evidence>
<feature type="region of interest" description="Disordered" evidence="2">
    <location>
        <begin position="126"/>
        <end position="164"/>
    </location>
</feature>
<name>A0A165SR45_9APHY</name>
<feature type="transmembrane region" description="Helical" evidence="3">
    <location>
        <begin position="7"/>
        <end position="28"/>
    </location>
</feature>
<keyword evidence="3" id="KW-1133">Transmembrane helix</keyword>
<protein>
    <submittedName>
        <fullName evidence="4">Uncharacterized protein</fullName>
    </submittedName>
</protein>
<gene>
    <name evidence="4" type="ORF">DAEQUDRAFT_809241</name>
</gene>
<organism evidence="4 5">
    <name type="scientific">Daedalea quercina L-15889</name>
    <dbReference type="NCBI Taxonomy" id="1314783"/>
    <lineage>
        <taxon>Eukaryota</taxon>
        <taxon>Fungi</taxon>
        <taxon>Dikarya</taxon>
        <taxon>Basidiomycota</taxon>
        <taxon>Agaricomycotina</taxon>
        <taxon>Agaricomycetes</taxon>
        <taxon>Polyporales</taxon>
        <taxon>Fomitopsis</taxon>
    </lineage>
</organism>
<evidence type="ECO:0000313" key="4">
    <source>
        <dbReference type="EMBL" id="KZT72366.1"/>
    </source>
</evidence>
<sequence length="225" mass="25361">MSDGSNLWSWITGAVGFATVLPLLYTIVVAQLPVSKVKILEEALEDTRTLLESVIEKNLLSDVRFINDCRRRLAFIEERSEKLKLSAYGAKTTFQQLKGMICGLSLGIHRLYQGVHRLRAKISETTSEAQERLEHGAHEAPERDAEATVSTPPPSDMEEESCRHSVDITDLCDPHKRLVEMSYSEHSVPTAFDRAEQSQPPLALGFETVRYHRDQLTVPSSFYCQ</sequence>
<accession>A0A165SR45</accession>
<keyword evidence="3" id="KW-0472">Membrane</keyword>
<dbReference type="EMBL" id="KV429041">
    <property type="protein sequence ID" value="KZT72366.1"/>
    <property type="molecule type" value="Genomic_DNA"/>
</dbReference>
<reference evidence="4 5" key="1">
    <citation type="journal article" date="2016" name="Mol. Biol. Evol.">
        <title>Comparative Genomics of Early-Diverging Mushroom-Forming Fungi Provides Insights into the Origins of Lignocellulose Decay Capabilities.</title>
        <authorList>
            <person name="Nagy L.G."/>
            <person name="Riley R."/>
            <person name="Tritt A."/>
            <person name="Adam C."/>
            <person name="Daum C."/>
            <person name="Floudas D."/>
            <person name="Sun H."/>
            <person name="Yadav J.S."/>
            <person name="Pangilinan J."/>
            <person name="Larsson K.H."/>
            <person name="Matsuura K."/>
            <person name="Barry K."/>
            <person name="Labutti K."/>
            <person name="Kuo R."/>
            <person name="Ohm R.A."/>
            <person name="Bhattacharya S.S."/>
            <person name="Shirouzu T."/>
            <person name="Yoshinaga Y."/>
            <person name="Martin F.M."/>
            <person name="Grigoriev I.V."/>
            <person name="Hibbett D.S."/>
        </authorList>
    </citation>
    <scope>NUCLEOTIDE SEQUENCE [LARGE SCALE GENOMIC DNA]</scope>
    <source>
        <strain evidence="4 5">L-15889</strain>
    </source>
</reference>
<proteinExistence type="predicted"/>
<keyword evidence="1" id="KW-0175">Coiled coil</keyword>
<feature type="compositionally biased region" description="Basic and acidic residues" evidence="2">
    <location>
        <begin position="129"/>
        <end position="146"/>
    </location>
</feature>